<dbReference type="RefSeq" id="WP_119930721.1">
    <property type="nucleotide sequence ID" value="NZ_QZEY01000020.1"/>
</dbReference>
<evidence type="ECO:0000313" key="5">
    <source>
        <dbReference type="EMBL" id="RJL23023.1"/>
    </source>
</evidence>
<name>A0A3A4ABU3_9ACTN</name>
<evidence type="ECO:0000256" key="3">
    <source>
        <dbReference type="ARBA" id="ARBA00023239"/>
    </source>
</evidence>
<dbReference type="PANTHER" id="PTHR48078">
    <property type="entry name" value="THREONINE DEHYDRATASE, MITOCHONDRIAL-RELATED"/>
    <property type="match status" value="1"/>
</dbReference>
<dbReference type="Pfam" id="PF00291">
    <property type="entry name" value="PALP"/>
    <property type="match status" value="1"/>
</dbReference>
<evidence type="ECO:0000256" key="1">
    <source>
        <dbReference type="ARBA" id="ARBA00001933"/>
    </source>
</evidence>
<dbReference type="GO" id="GO:0003941">
    <property type="term" value="F:L-serine ammonia-lyase activity"/>
    <property type="evidence" value="ECO:0007669"/>
    <property type="project" value="TreeGrafter"/>
</dbReference>
<dbReference type="AlphaFoldDB" id="A0A3A4ABU3"/>
<evidence type="ECO:0000313" key="6">
    <source>
        <dbReference type="Proteomes" id="UP000265768"/>
    </source>
</evidence>
<dbReference type="GO" id="GO:0006567">
    <property type="term" value="P:L-threonine catabolic process"/>
    <property type="evidence" value="ECO:0007669"/>
    <property type="project" value="TreeGrafter"/>
</dbReference>
<comment type="cofactor">
    <cofactor evidence="1">
        <name>pyridoxal 5'-phosphate</name>
        <dbReference type="ChEBI" id="CHEBI:597326"/>
    </cofactor>
</comment>
<evidence type="ECO:0000259" key="4">
    <source>
        <dbReference type="Pfam" id="PF00291"/>
    </source>
</evidence>
<proteinExistence type="predicted"/>
<reference evidence="5 6" key="1">
    <citation type="submission" date="2018-09" db="EMBL/GenBank/DDBJ databases">
        <title>YIM 75507 draft genome.</title>
        <authorList>
            <person name="Tang S."/>
            <person name="Feng Y."/>
        </authorList>
    </citation>
    <scope>NUCLEOTIDE SEQUENCE [LARGE SCALE GENOMIC DNA]</scope>
    <source>
        <strain evidence="5 6">YIM 75507</strain>
    </source>
</reference>
<protein>
    <submittedName>
        <fullName evidence="5">Pyridoxal-phosphate dependent enzyme</fullName>
    </submittedName>
</protein>
<dbReference type="SUPFAM" id="SSF53686">
    <property type="entry name" value="Tryptophan synthase beta subunit-like PLP-dependent enzymes"/>
    <property type="match status" value="1"/>
</dbReference>
<dbReference type="OrthoDB" id="9811476at2"/>
<gene>
    <name evidence="5" type="ORF">D5H75_34155</name>
</gene>
<accession>A0A3A4ABU3</accession>
<keyword evidence="2" id="KW-0663">Pyridoxal phosphate</keyword>
<dbReference type="Proteomes" id="UP000265768">
    <property type="component" value="Unassembled WGS sequence"/>
</dbReference>
<keyword evidence="3" id="KW-0456">Lyase</keyword>
<dbReference type="GO" id="GO:0006565">
    <property type="term" value="P:L-serine catabolic process"/>
    <property type="evidence" value="ECO:0007669"/>
    <property type="project" value="TreeGrafter"/>
</dbReference>
<dbReference type="InterPro" id="IPR001926">
    <property type="entry name" value="TrpB-like_PALP"/>
</dbReference>
<keyword evidence="6" id="KW-1185">Reference proteome</keyword>
<comment type="caution">
    <text evidence="5">The sequence shown here is derived from an EMBL/GenBank/DDBJ whole genome shotgun (WGS) entry which is preliminary data.</text>
</comment>
<sequence>MDLDLKRIDEASRTIDPVFLHTPQYEDDGLNAALGRRVLVKVETLNPIRSFKGRGADWYLRGFPPGKTLVCASSGNFGQAMAYGGRARGVPVEVFAPGDLNPTKKARMETFGAQVIMVEGDGAAAKEAAAARAAADPGRVFVEDGREAAIAEGAGTIGVELMAAGPFDTLVLPVGDGALISGVARWVKAHAPAVRVIGVCAEKATAMFQSWRAGEPRPTERAETIADGISISRPIADSVARMRELVDDIVLVPDEAMLAMMDRVARLLGVLPEPAGVAGLTALSLHDLPGERAATVITGANPRPA</sequence>
<dbReference type="PANTHER" id="PTHR48078:SF17">
    <property type="entry name" value="THREONINE DEHYDRATASE"/>
    <property type="match status" value="1"/>
</dbReference>
<dbReference type="InterPro" id="IPR050147">
    <property type="entry name" value="Ser/Thr_Dehydratase"/>
</dbReference>
<dbReference type="GO" id="GO:0009097">
    <property type="term" value="P:isoleucine biosynthetic process"/>
    <property type="evidence" value="ECO:0007669"/>
    <property type="project" value="TreeGrafter"/>
</dbReference>
<dbReference type="Gene3D" id="3.40.50.1100">
    <property type="match status" value="2"/>
</dbReference>
<feature type="domain" description="Tryptophan synthase beta chain-like PALP" evidence="4">
    <location>
        <begin position="21"/>
        <end position="299"/>
    </location>
</feature>
<organism evidence="5 6">
    <name type="scientific">Bailinhaonella thermotolerans</name>
    <dbReference type="NCBI Taxonomy" id="1070861"/>
    <lineage>
        <taxon>Bacteria</taxon>
        <taxon>Bacillati</taxon>
        <taxon>Actinomycetota</taxon>
        <taxon>Actinomycetes</taxon>
        <taxon>Streptosporangiales</taxon>
        <taxon>Streptosporangiaceae</taxon>
        <taxon>Bailinhaonella</taxon>
    </lineage>
</organism>
<evidence type="ECO:0000256" key="2">
    <source>
        <dbReference type="ARBA" id="ARBA00022898"/>
    </source>
</evidence>
<dbReference type="InterPro" id="IPR036052">
    <property type="entry name" value="TrpB-like_PALP_sf"/>
</dbReference>
<dbReference type="EMBL" id="QZEY01000020">
    <property type="protein sequence ID" value="RJL23023.1"/>
    <property type="molecule type" value="Genomic_DNA"/>
</dbReference>
<dbReference type="GO" id="GO:0004794">
    <property type="term" value="F:threonine deaminase activity"/>
    <property type="evidence" value="ECO:0007669"/>
    <property type="project" value="TreeGrafter"/>
</dbReference>